<protein>
    <submittedName>
        <fullName evidence="4">Ankyrin repeat domain-containing protein</fullName>
    </submittedName>
</protein>
<dbReference type="Gene3D" id="1.25.40.20">
    <property type="entry name" value="Ankyrin repeat-containing domain"/>
    <property type="match status" value="1"/>
</dbReference>
<organism evidence="4 5">
    <name type="scientific">Methylocystis borbori</name>
    <dbReference type="NCBI Taxonomy" id="3118750"/>
    <lineage>
        <taxon>Bacteria</taxon>
        <taxon>Pseudomonadati</taxon>
        <taxon>Pseudomonadota</taxon>
        <taxon>Alphaproteobacteria</taxon>
        <taxon>Hyphomicrobiales</taxon>
        <taxon>Methylocystaceae</taxon>
        <taxon>Methylocystis</taxon>
    </lineage>
</organism>
<feature type="repeat" description="ANK" evidence="3">
    <location>
        <begin position="107"/>
        <end position="139"/>
    </location>
</feature>
<dbReference type="SMART" id="SM00248">
    <property type="entry name" value="ANK"/>
    <property type="match status" value="3"/>
</dbReference>
<sequence length="168" mass="17325">MATERPISEEAPPTEPLTAELAQWLADNGFPPDGVNHSGVGGSTPLLRASKEGNLPLLRELAAAGAALDATDSYGNNAIWLACASDAIEAIDFLVAAGVDVNHCNADGATALIYASSAGKAAFVERLLRLGADPALVTVDGFSALDLASTRECLDLLRGRKRIEAPAT</sequence>
<dbReference type="Pfam" id="PF00023">
    <property type="entry name" value="Ank"/>
    <property type="match status" value="1"/>
</dbReference>
<evidence type="ECO:0000256" key="2">
    <source>
        <dbReference type="ARBA" id="ARBA00023043"/>
    </source>
</evidence>
<evidence type="ECO:0000256" key="1">
    <source>
        <dbReference type="ARBA" id="ARBA00022737"/>
    </source>
</evidence>
<dbReference type="SUPFAM" id="SSF48403">
    <property type="entry name" value="Ankyrin repeat"/>
    <property type="match status" value="1"/>
</dbReference>
<dbReference type="PANTHER" id="PTHR24171">
    <property type="entry name" value="ANKYRIN REPEAT DOMAIN-CONTAINING PROTEIN 39-RELATED"/>
    <property type="match status" value="1"/>
</dbReference>
<dbReference type="Proteomes" id="UP001350748">
    <property type="component" value="Unassembled WGS sequence"/>
</dbReference>
<name>A0ABU7XKS4_9HYPH</name>
<keyword evidence="2 3" id="KW-0040">ANK repeat</keyword>
<reference evidence="4 5" key="1">
    <citation type="submission" date="2024-02" db="EMBL/GenBank/DDBJ databases">
        <authorList>
            <person name="Grouzdev D."/>
        </authorList>
    </citation>
    <scope>NUCLEOTIDE SEQUENCE [LARGE SCALE GENOMIC DNA]</scope>
    <source>
        <strain evidence="4 5">9N</strain>
    </source>
</reference>
<gene>
    <name evidence="4" type="ORF">V3H18_15725</name>
</gene>
<dbReference type="EMBL" id="JAZHYN010000070">
    <property type="protein sequence ID" value="MEF3367984.1"/>
    <property type="molecule type" value="Genomic_DNA"/>
</dbReference>
<keyword evidence="1" id="KW-0677">Repeat</keyword>
<evidence type="ECO:0000313" key="5">
    <source>
        <dbReference type="Proteomes" id="UP001350748"/>
    </source>
</evidence>
<accession>A0ABU7XKS4</accession>
<evidence type="ECO:0000313" key="4">
    <source>
        <dbReference type="EMBL" id="MEF3367984.1"/>
    </source>
</evidence>
<dbReference type="InterPro" id="IPR002110">
    <property type="entry name" value="Ankyrin_rpt"/>
</dbReference>
<feature type="repeat" description="ANK" evidence="3">
    <location>
        <begin position="41"/>
        <end position="73"/>
    </location>
</feature>
<comment type="caution">
    <text evidence="4">The sequence shown here is derived from an EMBL/GenBank/DDBJ whole genome shotgun (WGS) entry which is preliminary data.</text>
</comment>
<dbReference type="RefSeq" id="WP_332083016.1">
    <property type="nucleotide sequence ID" value="NZ_JAZHYN010000070.1"/>
</dbReference>
<evidence type="ECO:0000256" key="3">
    <source>
        <dbReference type="PROSITE-ProRule" id="PRU00023"/>
    </source>
</evidence>
<keyword evidence="5" id="KW-1185">Reference proteome</keyword>
<dbReference type="PROSITE" id="PS50088">
    <property type="entry name" value="ANK_REPEAT"/>
    <property type="match status" value="2"/>
</dbReference>
<proteinExistence type="predicted"/>
<dbReference type="Pfam" id="PF12796">
    <property type="entry name" value="Ank_2"/>
    <property type="match status" value="1"/>
</dbReference>
<dbReference type="PANTHER" id="PTHR24171:SF8">
    <property type="entry name" value="BRCA1-ASSOCIATED RING DOMAIN PROTEIN 1"/>
    <property type="match status" value="1"/>
</dbReference>
<dbReference type="InterPro" id="IPR036770">
    <property type="entry name" value="Ankyrin_rpt-contain_sf"/>
</dbReference>
<dbReference type="PROSITE" id="PS50297">
    <property type="entry name" value="ANK_REP_REGION"/>
    <property type="match status" value="2"/>
</dbReference>